<gene>
    <name evidence="5" type="ORF">P0082_01140</name>
</gene>
<dbReference type="SMART" id="SM00382">
    <property type="entry name" value="AAA"/>
    <property type="match status" value="1"/>
</dbReference>
<dbReference type="InterPro" id="IPR017871">
    <property type="entry name" value="ABC_transporter-like_CS"/>
</dbReference>
<accession>A0ABY8MHJ3</accession>
<dbReference type="PROSITE" id="PS00211">
    <property type="entry name" value="ABC_TRANSPORTER_1"/>
    <property type="match status" value="1"/>
</dbReference>
<evidence type="ECO:0000259" key="4">
    <source>
        <dbReference type="PROSITE" id="PS50893"/>
    </source>
</evidence>
<dbReference type="PANTHER" id="PTHR42711">
    <property type="entry name" value="ABC TRANSPORTER ATP-BINDING PROTEIN"/>
    <property type="match status" value="1"/>
</dbReference>
<keyword evidence="2" id="KW-0547">Nucleotide-binding</keyword>
<sequence length="307" mass="34784">MPAPALLLQDLCKTYDNGFTALHSIDLQVQQGDFFALLGPNGAGKSTTLGIISTLVRKSSGKVEVFGLDLDREPLRAKSLLGIVPQEFNFHSFETVEQTLVQQGPYYGLNGQESRRQAQKYLELLDLGAKSRSRVMDLSGGQKRRLMIARALIHEPKLLFLDEPTAGVDIEIRRSMWSWLRELNQQGTTVVLTTHYLEEAQNLCRNIAIINHGRVIANTSMRELLRRLDRNTFLFEAKNPVSEEQLARLQQSLPFDRKDEHTLRLEVQKEQGLNQVLEQLAAAGLELHYIQPEANQLETLFVKLTQP</sequence>
<evidence type="ECO:0000256" key="2">
    <source>
        <dbReference type="ARBA" id="ARBA00022741"/>
    </source>
</evidence>
<evidence type="ECO:0000313" key="5">
    <source>
        <dbReference type="EMBL" id="WGK69494.1"/>
    </source>
</evidence>
<evidence type="ECO:0000313" key="6">
    <source>
        <dbReference type="Proteomes" id="UP001228690"/>
    </source>
</evidence>
<evidence type="ECO:0000256" key="3">
    <source>
        <dbReference type="ARBA" id="ARBA00022840"/>
    </source>
</evidence>
<reference evidence="5 6" key="1">
    <citation type="submission" date="2023-04" db="EMBL/GenBank/DDBJ databases">
        <title>Spirochaete genome identified in red abalone sample constitutes a novel genus.</title>
        <authorList>
            <person name="Sharma S.P."/>
            <person name="Purcell C.M."/>
            <person name="Hyde J.R."/>
            <person name="Severin A.J."/>
        </authorList>
    </citation>
    <scope>NUCLEOTIDE SEQUENCE [LARGE SCALE GENOMIC DNA]</scope>
    <source>
        <strain evidence="5 6">SP-2023</strain>
    </source>
</reference>
<dbReference type="SUPFAM" id="SSF52540">
    <property type="entry name" value="P-loop containing nucleoside triphosphate hydrolases"/>
    <property type="match status" value="1"/>
</dbReference>
<feature type="domain" description="ABC transporter" evidence="4">
    <location>
        <begin position="6"/>
        <end position="237"/>
    </location>
</feature>
<keyword evidence="1" id="KW-0813">Transport</keyword>
<dbReference type="InterPro" id="IPR003439">
    <property type="entry name" value="ABC_transporter-like_ATP-bd"/>
</dbReference>
<dbReference type="Gene3D" id="3.40.50.300">
    <property type="entry name" value="P-loop containing nucleotide triphosphate hydrolases"/>
    <property type="match status" value="1"/>
</dbReference>
<dbReference type="Proteomes" id="UP001228690">
    <property type="component" value="Chromosome"/>
</dbReference>
<dbReference type="CDD" id="cd03230">
    <property type="entry name" value="ABC_DR_subfamily_A"/>
    <property type="match status" value="1"/>
</dbReference>
<keyword evidence="6" id="KW-1185">Reference proteome</keyword>
<keyword evidence="3 5" id="KW-0067">ATP-binding</keyword>
<name>A0ABY8MHJ3_9SPIO</name>
<evidence type="ECO:0000256" key="1">
    <source>
        <dbReference type="ARBA" id="ARBA00022448"/>
    </source>
</evidence>
<dbReference type="Pfam" id="PF00005">
    <property type="entry name" value="ABC_tran"/>
    <property type="match status" value="1"/>
</dbReference>
<dbReference type="InterPro" id="IPR027417">
    <property type="entry name" value="P-loop_NTPase"/>
</dbReference>
<proteinExistence type="predicted"/>
<dbReference type="GO" id="GO:0005524">
    <property type="term" value="F:ATP binding"/>
    <property type="evidence" value="ECO:0007669"/>
    <property type="project" value="UniProtKB-KW"/>
</dbReference>
<dbReference type="InterPro" id="IPR003593">
    <property type="entry name" value="AAA+_ATPase"/>
</dbReference>
<dbReference type="EMBL" id="CP123443">
    <property type="protein sequence ID" value="WGK69494.1"/>
    <property type="molecule type" value="Genomic_DNA"/>
</dbReference>
<dbReference type="PANTHER" id="PTHR42711:SF15">
    <property type="entry name" value="ABC-TYPE MULTIDRUG TRANSPORT SYSTEM, ATPASE COMPONENT"/>
    <property type="match status" value="1"/>
</dbReference>
<dbReference type="InterPro" id="IPR050763">
    <property type="entry name" value="ABC_transporter_ATP-binding"/>
</dbReference>
<dbReference type="PROSITE" id="PS50893">
    <property type="entry name" value="ABC_TRANSPORTER_2"/>
    <property type="match status" value="1"/>
</dbReference>
<organism evidence="5 6">
    <name type="scientific">Candidatus Haliotispira prima</name>
    <dbReference type="NCBI Taxonomy" id="3034016"/>
    <lineage>
        <taxon>Bacteria</taxon>
        <taxon>Pseudomonadati</taxon>
        <taxon>Spirochaetota</taxon>
        <taxon>Spirochaetia</taxon>
        <taxon>Spirochaetales</taxon>
        <taxon>Spirochaetaceae</taxon>
        <taxon>Candidatus Haliotispira</taxon>
    </lineage>
</organism>
<dbReference type="RefSeq" id="WP_326927677.1">
    <property type="nucleotide sequence ID" value="NZ_CP123443.1"/>
</dbReference>
<protein>
    <submittedName>
        <fullName evidence="5">ABC transporter ATP-binding protein</fullName>
    </submittedName>
</protein>